<evidence type="ECO:0000313" key="1">
    <source>
        <dbReference type="EMBL" id="ATN94011.1"/>
    </source>
</evidence>
<dbReference type="KEGG" id="vg:63210151"/>
<name>A0A2D1GQ00_9CAUD</name>
<keyword evidence="2" id="KW-1185">Reference proteome</keyword>
<dbReference type="RefSeq" id="YP_010013538.1">
    <property type="nucleotide sequence ID" value="NC_053512.1"/>
</dbReference>
<evidence type="ECO:0008006" key="3">
    <source>
        <dbReference type="Google" id="ProtNLM"/>
    </source>
</evidence>
<dbReference type="GeneID" id="63210151"/>
<dbReference type="Proteomes" id="UP000229090">
    <property type="component" value="Segment"/>
</dbReference>
<sequence>MTDYQVKRNYKGQVYVMPPGAEPLSGEWCDARDGKRYFRPAQRSAKAYRRTSSAGEHLKGGGDGLANYKAAMAAIGVVMNESAQSEIATLLNEYDGDPYYNGDEKNAWKSGKKRLLETVDAAANAAGANSRSALGTEMHKLGEMINRGKVPTVVRPKLVEPLEKYRFAVRNIRFLHQEILIVNDELERAGSIDYLMELPAGLTTPDGVYHDEPLVCAGDLKTGRWDYDYPAGVYAQLAGYAKGQRYNQETNERLPLHERMNTKWGVLVHFPIVVPDAEVSFYWLDLDIGMRAAKLNNELDAMIKWFQSKKGSPVKFDLEAL</sequence>
<dbReference type="EMBL" id="MG009575">
    <property type="protein sequence ID" value="ATN94011.1"/>
    <property type="molecule type" value="Genomic_DNA"/>
</dbReference>
<evidence type="ECO:0000313" key="2">
    <source>
        <dbReference type="Proteomes" id="UP000229090"/>
    </source>
</evidence>
<accession>A0A2D1GQ00</accession>
<organism evidence="1 2">
    <name type="scientific">Mycobacterium phage Kumao</name>
    <dbReference type="NCBI Taxonomy" id="2041344"/>
    <lineage>
        <taxon>Viruses</taxon>
        <taxon>Duplodnaviria</taxon>
        <taxon>Heunggongvirae</taxon>
        <taxon>Uroviricota</taxon>
        <taxon>Caudoviricetes</taxon>
        <taxon>Vilmaviridae</taxon>
        <taxon>Kumaovirus</taxon>
        <taxon>Kumaovirus kumao</taxon>
    </lineage>
</organism>
<reference evidence="2" key="1">
    <citation type="submission" date="2017-09" db="EMBL/GenBank/DDBJ databases">
        <authorList>
            <person name="Ehlers B."/>
            <person name="Leendertz F.H."/>
        </authorList>
    </citation>
    <scope>NUCLEOTIDE SEQUENCE [LARGE SCALE GENOMIC DNA]</scope>
</reference>
<gene>
    <name evidence="1" type="primary">48</name>
    <name evidence="1" type="ORF">SEA_KUMAO_48</name>
</gene>
<proteinExistence type="predicted"/>
<protein>
    <recommendedName>
        <fullName evidence="3">Exonuclease</fullName>
    </recommendedName>
</protein>